<reference evidence="1 2" key="1">
    <citation type="submission" date="2016-10" db="EMBL/GenBank/DDBJ databases">
        <authorList>
            <person name="de Groot N.N."/>
        </authorList>
    </citation>
    <scope>NUCLEOTIDE SEQUENCE [LARGE SCALE GENOMIC DNA]</scope>
    <source>
        <strain evidence="1 2">DSM 21741</strain>
    </source>
</reference>
<dbReference type="SUPFAM" id="SSF55961">
    <property type="entry name" value="Bet v1-like"/>
    <property type="match status" value="1"/>
</dbReference>
<dbReference type="RefSeq" id="WP_091412147.1">
    <property type="nucleotide sequence ID" value="NZ_LT629749.1"/>
</dbReference>
<evidence type="ECO:0000313" key="1">
    <source>
        <dbReference type="EMBL" id="SDS46767.1"/>
    </source>
</evidence>
<dbReference type="CDD" id="cd07818">
    <property type="entry name" value="SRPBCC_1"/>
    <property type="match status" value="1"/>
</dbReference>
<dbReference type="Pfam" id="PF10604">
    <property type="entry name" value="Polyketide_cyc2"/>
    <property type="match status" value="1"/>
</dbReference>
<dbReference type="Proteomes" id="UP000199092">
    <property type="component" value="Chromosome I"/>
</dbReference>
<dbReference type="STRING" id="546871.SAMN04488543_1784"/>
<gene>
    <name evidence="1" type="ORF">SAMN04488543_1784</name>
</gene>
<keyword evidence="2" id="KW-1185">Reference proteome</keyword>
<dbReference type="InterPro" id="IPR019587">
    <property type="entry name" value="Polyketide_cyclase/dehydratase"/>
</dbReference>
<dbReference type="AlphaFoldDB" id="A0A1H1SFM9"/>
<organism evidence="1 2">
    <name type="scientific">Friedmanniella luteola</name>
    <dbReference type="NCBI Taxonomy" id="546871"/>
    <lineage>
        <taxon>Bacteria</taxon>
        <taxon>Bacillati</taxon>
        <taxon>Actinomycetota</taxon>
        <taxon>Actinomycetes</taxon>
        <taxon>Propionibacteriales</taxon>
        <taxon>Nocardioidaceae</taxon>
        <taxon>Friedmanniella</taxon>
    </lineage>
</organism>
<evidence type="ECO:0000313" key="2">
    <source>
        <dbReference type="Proteomes" id="UP000199092"/>
    </source>
</evidence>
<dbReference type="EMBL" id="LT629749">
    <property type="protein sequence ID" value="SDS46767.1"/>
    <property type="molecule type" value="Genomic_DNA"/>
</dbReference>
<accession>A0A1H1SFM9</accession>
<dbReference type="InterPro" id="IPR023393">
    <property type="entry name" value="START-like_dom_sf"/>
</dbReference>
<dbReference type="OrthoDB" id="9807923at2"/>
<sequence>MADTYTVSRTLVVDAPPERVHAQLADFHRWAAWSPWEDVDPALERSYEGAGSGVGAVYRWSGNRRAGRGRMEITESRPPALVRVDLTFEKPFKAHNDTWFEVVPEGAGSRVTWTMTGRLTVVTRLMGLFSSMDKFLGPDFEKGLQRLKTVSESAAA</sequence>
<protein>
    <submittedName>
        <fullName evidence="1">Polyketide cyclase / dehydrase and lipid transport</fullName>
    </submittedName>
</protein>
<proteinExistence type="predicted"/>
<name>A0A1H1SFM9_9ACTN</name>
<dbReference type="Gene3D" id="3.30.530.20">
    <property type="match status" value="1"/>
</dbReference>